<protein>
    <recommendedName>
        <fullName evidence="3">DUF4283 domain-containing protein</fullName>
    </recommendedName>
</protein>
<dbReference type="InterPro" id="IPR040256">
    <property type="entry name" value="At4g02000-like"/>
</dbReference>
<evidence type="ECO:0000313" key="2">
    <source>
        <dbReference type="Proteomes" id="UP001141552"/>
    </source>
</evidence>
<proteinExistence type="predicted"/>
<reference evidence="1" key="2">
    <citation type="journal article" date="2023" name="Plants (Basel)">
        <title>Annotation of the Turnera subulata (Passifloraceae) Draft Genome Reveals the S-Locus Evolved after the Divergence of Turneroideae from Passifloroideae in a Stepwise Manner.</title>
        <authorList>
            <person name="Henning P.M."/>
            <person name="Roalson E.H."/>
            <person name="Mir W."/>
            <person name="McCubbin A.G."/>
            <person name="Shore J.S."/>
        </authorList>
    </citation>
    <scope>NUCLEOTIDE SEQUENCE</scope>
    <source>
        <strain evidence="1">F60SS</strain>
    </source>
</reference>
<gene>
    <name evidence="1" type="ORF">Tsubulata_039929</name>
</gene>
<accession>A0A9Q0FJ54</accession>
<comment type="caution">
    <text evidence="1">The sequence shown here is derived from an EMBL/GenBank/DDBJ whole genome shotgun (WGS) entry which is preliminary data.</text>
</comment>
<name>A0A9Q0FJ54_9ROSI</name>
<dbReference type="OrthoDB" id="1926761at2759"/>
<dbReference type="AlphaFoldDB" id="A0A9Q0FJ54"/>
<evidence type="ECO:0008006" key="3">
    <source>
        <dbReference type="Google" id="ProtNLM"/>
    </source>
</evidence>
<dbReference type="PANTHER" id="PTHR31286:SF99">
    <property type="entry name" value="DUF4283 DOMAIN-CONTAINING PROTEIN"/>
    <property type="match status" value="1"/>
</dbReference>
<evidence type="ECO:0000313" key="1">
    <source>
        <dbReference type="EMBL" id="KAJ4832420.1"/>
    </source>
</evidence>
<keyword evidence="2" id="KW-1185">Reference proteome</keyword>
<organism evidence="1 2">
    <name type="scientific">Turnera subulata</name>
    <dbReference type="NCBI Taxonomy" id="218843"/>
    <lineage>
        <taxon>Eukaryota</taxon>
        <taxon>Viridiplantae</taxon>
        <taxon>Streptophyta</taxon>
        <taxon>Embryophyta</taxon>
        <taxon>Tracheophyta</taxon>
        <taxon>Spermatophyta</taxon>
        <taxon>Magnoliopsida</taxon>
        <taxon>eudicotyledons</taxon>
        <taxon>Gunneridae</taxon>
        <taxon>Pentapetalae</taxon>
        <taxon>rosids</taxon>
        <taxon>fabids</taxon>
        <taxon>Malpighiales</taxon>
        <taxon>Passifloraceae</taxon>
        <taxon>Turnera</taxon>
    </lineage>
</organism>
<sequence>MDEKPLCLPLFRPFHPRPMLVFPRRPSLPTCAMLWMLTLLMWRQQPQTPRERAKAKATMVDLIHMADLEKVVTRGPWMVYDHYLTVRQWFPEFRLEKDHLVKTMAWVRLSRLPLQYYDDDLLTTFASAIGRPVKIDSNTSLATRALYARMCVEIDFGQPLVPQVHIQDEGFKVQYEGLQYHLSHLW</sequence>
<dbReference type="EMBL" id="JAKUCV010005139">
    <property type="protein sequence ID" value="KAJ4832420.1"/>
    <property type="molecule type" value="Genomic_DNA"/>
</dbReference>
<dbReference type="Proteomes" id="UP001141552">
    <property type="component" value="Unassembled WGS sequence"/>
</dbReference>
<dbReference type="PANTHER" id="PTHR31286">
    <property type="entry name" value="GLYCINE-RICH CELL WALL STRUCTURAL PROTEIN 1.8-LIKE"/>
    <property type="match status" value="1"/>
</dbReference>
<reference evidence="1" key="1">
    <citation type="submission" date="2022-02" db="EMBL/GenBank/DDBJ databases">
        <authorList>
            <person name="Henning P.M."/>
            <person name="McCubbin A.G."/>
            <person name="Shore J.S."/>
        </authorList>
    </citation>
    <scope>NUCLEOTIDE SEQUENCE</scope>
    <source>
        <strain evidence="1">F60SS</strain>
        <tissue evidence="1">Leaves</tissue>
    </source>
</reference>